<evidence type="ECO:0000256" key="2">
    <source>
        <dbReference type="ARBA" id="ARBA00022884"/>
    </source>
</evidence>
<dbReference type="InterPro" id="IPR002547">
    <property type="entry name" value="tRNA-bd_dom"/>
</dbReference>
<evidence type="ECO:0000313" key="5">
    <source>
        <dbReference type="EMBL" id="MBB5054511.1"/>
    </source>
</evidence>
<dbReference type="PROSITE" id="PS50886">
    <property type="entry name" value="TRBD"/>
    <property type="match status" value="1"/>
</dbReference>
<dbReference type="Proteomes" id="UP000521227">
    <property type="component" value="Unassembled WGS sequence"/>
</dbReference>
<keyword evidence="2 3" id="KW-0694">RNA-binding</keyword>
<dbReference type="NCBIfam" id="NF007494">
    <property type="entry name" value="PRK10089.1-3"/>
    <property type="match status" value="1"/>
</dbReference>
<organism evidence="5 6">
    <name type="scientific">Afipia massiliensis</name>
    <dbReference type="NCBI Taxonomy" id="211460"/>
    <lineage>
        <taxon>Bacteria</taxon>
        <taxon>Pseudomonadati</taxon>
        <taxon>Pseudomonadota</taxon>
        <taxon>Alphaproteobacteria</taxon>
        <taxon>Hyphomicrobiales</taxon>
        <taxon>Nitrobacteraceae</taxon>
        <taxon>Afipia</taxon>
    </lineage>
</organism>
<dbReference type="AlphaFoldDB" id="A0A840N9Z0"/>
<dbReference type="CDD" id="cd02798">
    <property type="entry name" value="tRNA_bind_CsaA"/>
    <property type="match status" value="1"/>
</dbReference>
<keyword evidence="1 3" id="KW-0820">tRNA-binding</keyword>
<dbReference type="Gene3D" id="2.40.50.140">
    <property type="entry name" value="Nucleic acid-binding proteins"/>
    <property type="match status" value="1"/>
</dbReference>
<reference evidence="5 6" key="1">
    <citation type="submission" date="2020-08" db="EMBL/GenBank/DDBJ databases">
        <title>Genomic Encyclopedia of Type Strains, Phase IV (KMG-IV): sequencing the most valuable type-strain genomes for metagenomic binning, comparative biology and taxonomic classification.</title>
        <authorList>
            <person name="Goeker M."/>
        </authorList>
    </citation>
    <scope>NUCLEOTIDE SEQUENCE [LARGE SCALE GENOMIC DNA]</scope>
    <source>
        <strain evidence="5 6">DSM 17498</strain>
    </source>
</reference>
<feature type="domain" description="TRNA-binding" evidence="4">
    <location>
        <begin position="21"/>
        <end position="122"/>
    </location>
</feature>
<dbReference type="FunFam" id="2.40.50.140:FF:000165">
    <property type="entry name" value="Chaperone CsaA"/>
    <property type="match status" value="1"/>
</dbReference>
<dbReference type="NCBIfam" id="TIGR02222">
    <property type="entry name" value="chap_CsaA"/>
    <property type="match status" value="1"/>
</dbReference>
<evidence type="ECO:0000256" key="3">
    <source>
        <dbReference type="PROSITE-ProRule" id="PRU00209"/>
    </source>
</evidence>
<comment type="caution">
    <text evidence="5">The sequence shown here is derived from an EMBL/GenBank/DDBJ whole genome shotgun (WGS) entry which is preliminary data.</text>
</comment>
<dbReference type="Pfam" id="PF01588">
    <property type="entry name" value="tRNA_bind"/>
    <property type="match status" value="1"/>
</dbReference>
<protein>
    <submittedName>
        <fullName evidence="5">tRNA-binding protein</fullName>
    </submittedName>
</protein>
<dbReference type="EMBL" id="JACHIJ010000007">
    <property type="protein sequence ID" value="MBB5054511.1"/>
    <property type="molecule type" value="Genomic_DNA"/>
</dbReference>
<name>A0A840N9Z0_9BRAD</name>
<dbReference type="GO" id="GO:0000049">
    <property type="term" value="F:tRNA binding"/>
    <property type="evidence" value="ECO:0007669"/>
    <property type="project" value="UniProtKB-UniRule"/>
</dbReference>
<accession>A0A840N9Z0</accession>
<dbReference type="InterPro" id="IPR008231">
    <property type="entry name" value="CsaA"/>
</dbReference>
<sequence>MSASARTQSMNVTSSPITYDDFAKIDLRVGRVLEVQPFPKARNPSWKVRVDLGDLGEKWSSAQISNYAAEQLVGSLVVCVCNFSPRNIAGFMSEVLILGAPDADGKVILLSPRKDDAGHDLVAPGAKVY</sequence>
<dbReference type="PANTHER" id="PTHR11586">
    <property type="entry name" value="TRNA-AMINOACYLATION COFACTOR ARC1 FAMILY MEMBER"/>
    <property type="match status" value="1"/>
</dbReference>
<evidence type="ECO:0000256" key="1">
    <source>
        <dbReference type="ARBA" id="ARBA00022555"/>
    </source>
</evidence>
<dbReference type="RefSeq" id="WP_246395489.1">
    <property type="nucleotide sequence ID" value="NZ_JACHIJ010000007.1"/>
</dbReference>
<dbReference type="PANTHER" id="PTHR11586:SF37">
    <property type="entry name" value="TRNA-BINDING DOMAIN-CONTAINING PROTEIN"/>
    <property type="match status" value="1"/>
</dbReference>
<dbReference type="SUPFAM" id="SSF50249">
    <property type="entry name" value="Nucleic acid-binding proteins"/>
    <property type="match status" value="1"/>
</dbReference>
<evidence type="ECO:0000259" key="4">
    <source>
        <dbReference type="PROSITE" id="PS50886"/>
    </source>
</evidence>
<dbReference type="InterPro" id="IPR012340">
    <property type="entry name" value="NA-bd_OB-fold"/>
</dbReference>
<gene>
    <name evidence="5" type="ORF">HNQ36_004513</name>
</gene>
<dbReference type="NCBIfam" id="NF007495">
    <property type="entry name" value="PRK10089.1-4"/>
    <property type="match status" value="1"/>
</dbReference>
<dbReference type="InterPro" id="IPR051270">
    <property type="entry name" value="Tyrosine-tRNA_ligase_regulator"/>
</dbReference>
<evidence type="ECO:0000313" key="6">
    <source>
        <dbReference type="Proteomes" id="UP000521227"/>
    </source>
</evidence>
<proteinExistence type="predicted"/>